<dbReference type="Pfam" id="PF02065">
    <property type="entry name" value="Melibiase"/>
    <property type="match status" value="1"/>
</dbReference>
<dbReference type="PROSITE" id="PS00512">
    <property type="entry name" value="ALPHA_GALACTOSIDASE"/>
    <property type="match status" value="1"/>
</dbReference>
<accession>A0ABS5AU43</accession>
<dbReference type="Gene3D" id="2.70.98.60">
    <property type="entry name" value="alpha-galactosidase from lactobacil brevis"/>
    <property type="match status" value="1"/>
</dbReference>
<sequence>MGIKIENNLFYINSKESSLIIEERGGYLLLKHLGRKIGSYHFSNTVCERDHAFSGNPTPDNRAFSLDTQRQIFGQHGLGDFRQPSIQIQNGNNAVTDFRFAESRIIKGGFELEDLPSPHSTEDAETLALVLEDSFAQLRLTLYFTAFEDSSTIASYSSLENLGGQSVVLHRDLSFMADLPAGDYDVLTLQGSYAREKTVRRHRVEQGIFKVSSNRGASGHAQTPALILCDAETTENAGQAWAVQLLYSGNFQAWVQESQLGEVRIGLGINDENFAWELPAGQTFSTPAALVTYSDQGLTKLSQESQYFIQHHILPKRFARKERPILINNWEATYFDFTREKLLDLAEEARQVGLELFVLDDGWFGNRFDDNRALGDWFVNEKKLEGGLETLIADIHAKGLKFGLWLEPEMISVESQLYKAHPDWAIQVPGRDHTYSRNQLVLDYANPQVVEHIQQVLDHLLSRYDIDYIKWDMNRNITKLGNGASYLETQMQSHKYILGLYQVIRYLTEHHPDILFESCSGGGGRNDLGMMRYFPQVWASDNSDAIARLPIQYGSSYLYPTISMGAHVSAVPNHQMNRITPLATRGHVAMMGNLGYELDLTSLSPEEKEQIAQQIAFYKKIRPIVQLGQQYRLINPESGSNEAAVQFNYEEQVLVTYVRILSVFEVMERTLKLKGLEEDAFYELQETGAVYSGAELMYAGLTMALPEGDYLSRQLHFIRKS</sequence>
<comment type="similarity">
    <text evidence="2">Belongs to the glycosyl hydrolase 36 family.</text>
</comment>
<comment type="caution">
    <text evidence="9">The sequence shown here is derived from an EMBL/GenBank/DDBJ whole genome shotgun (WGS) entry which is preliminary data.</text>
</comment>
<dbReference type="PANTHER" id="PTHR43053">
    <property type="entry name" value="GLYCOSIDASE FAMILY 31"/>
    <property type="match status" value="1"/>
</dbReference>
<dbReference type="PIRSF" id="PIRSF005536">
    <property type="entry name" value="Agal"/>
    <property type="match status" value="1"/>
</dbReference>
<dbReference type="InterPro" id="IPR013780">
    <property type="entry name" value="Glyco_hydro_b"/>
</dbReference>
<dbReference type="InterPro" id="IPR050985">
    <property type="entry name" value="Alpha-glycosidase_related"/>
</dbReference>
<dbReference type="InterPro" id="IPR031704">
    <property type="entry name" value="Glyco_hydro_36_N"/>
</dbReference>
<dbReference type="Gene3D" id="3.20.20.70">
    <property type="entry name" value="Aldolase class I"/>
    <property type="match status" value="1"/>
</dbReference>
<evidence type="ECO:0000256" key="2">
    <source>
        <dbReference type="ARBA" id="ARBA00006202"/>
    </source>
</evidence>
<dbReference type="InterPro" id="IPR038417">
    <property type="entry name" value="Alpga-gal_N_sf"/>
</dbReference>
<comment type="catalytic activity">
    <reaction evidence="1 6">
        <text>Hydrolysis of terminal, non-reducing alpha-D-galactose residues in alpha-D-galactosides, including galactose oligosaccharides, galactomannans and galactolipids.</text>
        <dbReference type="EC" id="3.2.1.22"/>
    </reaction>
</comment>
<dbReference type="SUPFAM" id="SSF51445">
    <property type="entry name" value="(Trans)glycosidases"/>
    <property type="match status" value="1"/>
</dbReference>
<dbReference type="CDD" id="cd14791">
    <property type="entry name" value="GH36"/>
    <property type="match status" value="1"/>
</dbReference>
<dbReference type="Gene3D" id="2.60.40.1180">
    <property type="entry name" value="Golgi alpha-mannosidase II"/>
    <property type="match status" value="1"/>
</dbReference>
<dbReference type="Pfam" id="PF16874">
    <property type="entry name" value="Glyco_hydro_36C"/>
    <property type="match status" value="1"/>
</dbReference>
<dbReference type="EMBL" id="QFAY01000001">
    <property type="protein sequence ID" value="MBP2619773.1"/>
    <property type="molecule type" value="Genomic_DNA"/>
</dbReference>
<evidence type="ECO:0000259" key="7">
    <source>
        <dbReference type="Pfam" id="PF16874"/>
    </source>
</evidence>
<evidence type="ECO:0000256" key="4">
    <source>
        <dbReference type="ARBA" id="ARBA00022801"/>
    </source>
</evidence>
<organism evidence="9 10">
    <name type="scientific">Streptococcus panodentis</name>
    <dbReference type="NCBI Taxonomy" id="1581472"/>
    <lineage>
        <taxon>Bacteria</taxon>
        <taxon>Bacillati</taxon>
        <taxon>Bacillota</taxon>
        <taxon>Bacilli</taxon>
        <taxon>Lactobacillales</taxon>
        <taxon>Streptococcaceae</taxon>
        <taxon>Streptococcus</taxon>
    </lineage>
</organism>
<dbReference type="RefSeq" id="WP_209550465.1">
    <property type="nucleotide sequence ID" value="NZ_QFAY01000001.1"/>
</dbReference>
<keyword evidence="5 6" id="KW-0326">Glycosidase</keyword>
<dbReference type="InterPro" id="IPR002252">
    <property type="entry name" value="Glyco_hydro_36"/>
</dbReference>
<dbReference type="InterPro" id="IPR000111">
    <property type="entry name" value="Glyco_hydro_27/36_CS"/>
</dbReference>
<dbReference type="Pfam" id="PF16875">
    <property type="entry name" value="Glyco_hydro_36N"/>
    <property type="match status" value="1"/>
</dbReference>
<dbReference type="InterPro" id="IPR013785">
    <property type="entry name" value="Aldolase_TIM"/>
</dbReference>
<dbReference type="PANTHER" id="PTHR43053:SF3">
    <property type="entry name" value="ALPHA-GALACTOSIDASE C-RELATED"/>
    <property type="match status" value="1"/>
</dbReference>
<protein>
    <recommendedName>
        <fullName evidence="3 6">Alpha-galactosidase</fullName>
        <ecNumber evidence="3 6">3.2.1.22</ecNumber>
    </recommendedName>
</protein>
<proteinExistence type="inferred from homology"/>
<dbReference type="InterPro" id="IPR017853">
    <property type="entry name" value="GH"/>
</dbReference>
<evidence type="ECO:0000313" key="9">
    <source>
        <dbReference type="EMBL" id="MBP2619773.1"/>
    </source>
</evidence>
<dbReference type="EC" id="3.2.1.22" evidence="3 6"/>
<evidence type="ECO:0000256" key="3">
    <source>
        <dbReference type="ARBA" id="ARBA00012755"/>
    </source>
</evidence>
<keyword evidence="10" id="KW-1185">Reference proteome</keyword>
<evidence type="ECO:0000256" key="5">
    <source>
        <dbReference type="ARBA" id="ARBA00023295"/>
    </source>
</evidence>
<evidence type="ECO:0000259" key="8">
    <source>
        <dbReference type="Pfam" id="PF16875"/>
    </source>
</evidence>
<evidence type="ECO:0000256" key="1">
    <source>
        <dbReference type="ARBA" id="ARBA00001255"/>
    </source>
</evidence>
<gene>
    <name evidence="9" type="ORF">DHL47_00150</name>
</gene>
<reference evidence="9 10" key="1">
    <citation type="submission" date="2018-05" db="EMBL/GenBank/DDBJ databases">
        <title>Draft genome sequence of Streptococcus panodentis CCUG 70867T.</title>
        <authorList>
            <person name="Salva-Serra F."/>
            <person name="Mendez V."/>
            <person name="Jaen-Luchoro D."/>
            <person name="Gonzales-Siles L."/>
            <person name="Karlsson R."/>
            <person name="Engstrom-Jakobsson H."/>
            <person name="Busquets A."/>
            <person name="Gomila M."/>
            <person name="Pineiro-Iglesias B."/>
            <person name="Bennasar-Figueras A."/>
            <person name="Seeger M."/>
            <person name="Moore E."/>
        </authorList>
    </citation>
    <scope>NUCLEOTIDE SEQUENCE [LARGE SCALE GENOMIC DNA]</scope>
    <source>
        <strain evidence="9 10">CCUG 70867</strain>
    </source>
</reference>
<dbReference type="PRINTS" id="PR00743">
    <property type="entry name" value="GLHYDRLASE36"/>
</dbReference>
<feature type="domain" description="Glycosyl hydrolase family 36 C-terminal" evidence="7">
    <location>
        <begin position="645"/>
        <end position="717"/>
    </location>
</feature>
<dbReference type="InterPro" id="IPR031705">
    <property type="entry name" value="Glyco_hydro_36_C"/>
</dbReference>
<name>A0ABS5AU43_9STRE</name>
<evidence type="ECO:0000256" key="6">
    <source>
        <dbReference type="PIRNR" id="PIRNR005536"/>
    </source>
</evidence>
<evidence type="ECO:0000313" key="10">
    <source>
        <dbReference type="Proteomes" id="UP001519349"/>
    </source>
</evidence>
<feature type="domain" description="Glycosyl hydrolase family 36 N-terminal" evidence="8">
    <location>
        <begin position="26"/>
        <end position="278"/>
    </location>
</feature>
<keyword evidence="4 6" id="KW-0378">Hydrolase</keyword>
<dbReference type="Proteomes" id="UP001519349">
    <property type="component" value="Unassembled WGS sequence"/>
</dbReference>